<feature type="region of interest" description="Disordered" evidence="1">
    <location>
        <begin position="510"/>
        <end position="535"/>
    </location>
</feature>
<name>A0A5J4NSB7_9TREM</name>
<protein>
    <recommendedName>
        <fullName evidence="2">G-patch domain-containing protein</fullName>
    </recommendedName>
</protein>
<evidence type="ECO:0000313" key="3">
    <source>
        <dbReference type="EMBL" id="KAA3678587.1"/>
    </source>
</evidence>
<dbReference type="InterPro" id="IPR000467">
    <property type="entry name" value="G_patch_dom"/>
</dbReference>
<keyword evidence="4" id="KW-1185">Reference proteome</keyword>
<dbReference type="Proteomes" id="UP000324629">
    <property type="component" value="Unassembled WGS sequence"/>
</dbReference>
<dbReference type="EMBL" id="QNGE01001041">
    <property type="protein sequence ID" value="KAA3678587.1"/>
    <property type="molecule type" value="Genomic_DNA"/>
</dbReference>
<evidence type="ECO:0000313" key="4">
    <source>
        <dbReference type="Proteomes" id="UP000324629"/>
    </source>
</evidence>
<dbReference type="SMART" id="SM00443">
    <property type="entry name" value="G_patch"/>
    <property type="match status" value="1"/>
</dbReference>
<feature type="region of interest" description="Disordered" evidence="1">
    <location>
        <begin position="272"/>
        <end position="321"/>
    </location>
</feature>
<dbReference type="GO" id="GO:0003676">
    <property type="term" value="F:nucleic acid binding"/>
    <property type="evidence" value="ECO:0007669"/>
    <property type="project" value="InterPro"/>
</dbReference>
<feature type="compositionally biased region" description="Low complexity" evidence="1">
    <location>
        <begin position="162"/>
        <end position="181"/>
    </location>
</feature>
<feature type="region of interest" description="Disordered" evidence="1">
    <location>
        <begin position="547"/>
        <end position="573"/>
    </location>
</feature>
<dbReference type="Pfam" id="PF01585">
    <property type="entry name" value="G-patch"/>
    <property type="match status" value="1"/>
</dbReference>
<reference evidence="3 4" key="1">
    <citation type="journal article" date="2019" name="Gigascience">
        <title>Whole-genome sequence of the oriental lung fluke Paragonimus westermani.</title>
        <authorList>
            <person name="Oey H."/>
            <person name="Zakrzewski M."/>
            <person name="Narain K."/>
            <person name="Devi K.R."/>
            <person name="Agatsuma T."/>
            <person name="Nawaratna S."/>
            <person name="Gobert G.N."/>
            <person name="Jones M.K."/>
            <person name="Ragan M.A."/>
            <person name="McManus D.P."/>
            <person name="Krause L."/>
        </authorList>
    </citation>
    <scope>NUCLEOTIDE SEQUENCE [LARGE SCALE GENOMIC DNA]</scope>
    <source>
        <strain evidence="3 4">IND2009</strain>
    </source>
</reference>
<feature type="compositionally biased region" description="Low complexity" evidence="1">
    <location>
        <begin position="556"/>
        <end position="569"/>
    </location>
</feature>
<feature type="domain" description="G-patch" evidence="2">
    <location>
        <begin position="593"/>
        <end position="623"/>
    </location>
</feature>
<comment type="caution">
    <text evidence="3">The sequence shown here is derived from an EMBL/GenBank/DDBJ whole genome shotgun (WGS) entry which is preliminary data.</text>
</comment>
<sequence length="634" mass="68929">MNELGFERTILRHDPVTARAISRLSHGVAQLSASTSPPTSRGIFRSRRSRHYVKDGAFSPKQISYVPNVSKEDNRSTIEHSNLASTGCKRKWQSDKHTGHLSMDIDRFGTKFPSTEPYPANSTANVTILSSMDFSRLSASVLSTDQDKPMRAEHIDARDRSSSCSSMLSVTASSDNDSSNHSSHEHEADEEDENEGDVRTISKRNYGRSCSDLFGTPNSRVMYNMRLDPDFYAELPLAPKFSYGGDSSDGLSVTIKMPRLTMGSTSVSFAAATSRRNGRRDGGTSIRQASQSTITSAQNVTHRQLRSNNKKCSESGKKSGQLRFVTSRSHPCSLSRYGSGCNCGSSTSSSSVSSDESPVPGPRPSSPESCEDLANDEQSDFPAEESMPHRSRTTALGVSCARAAKLAIVTSDPFHRPKRGPMFRRFSHQSTNPNVMTRGSLVHTEIDPELEDILNGTWPLLSQRAKSDYLRGVANAGKAHIRSPCELPNRYESASRSCKKEIVFVPSKLTSSGTGGYRAVSKSPEASPPSVPSYTVPKKFQVLTPPWRKDADDVKNANSSKSANNSGSSEEPRSFYGLGYSTVTLSTAAPIPETNSGHKLLQRLGWEPGKGLGIGEQGLLEPVGCATFVAKLKH</sequence>
<dbReference type="AlphaFoldDB" id="A0A5J4NSB7"/>
<feature type="compositionally biased region" description="Acidic residues" evidence="1">
    <location>
        <begin position="369"/>
        <end position="383"/>
    </location>
</feature>
<feature type="compositionally biased region" description="Basic and acidic residues" evidence="1">
    <location>
        <begin position="145"/>
        <end position="161"/>
    </location>
</feature>
<feature type="compositionally biased region" description="Low complexity" evidence="1">
    <location>
        <begin position="345"/>
        <end position="357"/>
    </location>
</feature>
<feature type="compositionally biased region" description="Polar residues" evidence="1">
    <location>
        <begin position="285"/>
        <end position="302"/>
    </location>
</feature>
<accession>A0A5J4NSB7</accession>
<gene>
    <name evidence="3" type="ORF">DEA37_0010029</name>
</gene>
<proteinExistence type="predicted"/>
<feature type="region of interest" description="Disordered" evidence="1">
    <location>
        <begin position="345"/>
        <end position="394"/>
    </location>
</feature>
<dbReference type="PROSITE" id="PS50174">
    <property type="entry name" value="G_PATCH"/>
    <property type="match status" value="1"/>
</dbReference>
<evidence type="ECO:0000259" key="2">
    <source>
        <dbReference type="PROSITE" id="PS50174"/>
    </source>
</evidence>
<evidence type="ECO:0000256" key="1">
    <source>
        <dbReference type="SAM" id="MobiDB-lite"/>
    </source>
</evidence>
<feature type="region of interest" description="Disordered" evidence="1">
    <location>
        <begin position="143"/>
        <end position="202"/>
    </location>
</feature>
<organism evidence="3 4">
    <name type="scientific">Paragonimus westermani</name>
    <dbReference type="NCBI Taxonomy" id="34504"/>
    <lineage>
        <taxon>Eukaryota</taxon>
        <taxon>Metazoa</taxon>
        <taxon>Spiralia</taxon>
        <taxon>Lophotrochozoa</taxon>
        <taxon>Platyhelminthes</taxon>
        <taxon>Trematoda</taxon>
        <taxon>Digenea</taxon>
        <taxon>Plagiorchiida</taxon>
        <taxon>Troglotremata</taxon>
        <taxon>Troglotrematidae</taxon>
        <taxon>Paragonimus</taxon>
    </lineage>
</organism>